<feature type="region of interest" description="Disordered" evidence="1">
    <location>
        <begin position="37"/>
        <end position="108"/>
    </location>
</feature>
<gene>
    <name evidence="2" type="ORF">CEXT_624461</name>
</gene>
<sequence length="108" mass="12587">MACYSQDGIWQKDFRHWDYMGIFWVTQLRVELPKISPSNPNGETFSPNTALAVTSHKENKPRKSKRRKKIQKKRLADQGVKSELPQISPYNPNVENLSDKYRLGRNTP</sequence>
<comment type="caution">
    <text evidence="2">The sequence shown here is derived from an EMBL/GenBank/DDBJ whole genome shotgun (WGS) entry which is preliminary data.</text>
</comment>
<dbReference type="Proteomes" id="UP001054945">
    <property type="component" value="Unassembled WGS sequence"/>
</dbReference>
<reference evidence="2 3" key="1">
    <citation type="submission" date="2021-06" db="EMBL/GenBank/DDBJ databases">
        <title>Caerostris extrusa draft genome.</title>
        <authorList>
            <person name="Kono N."/>
            <person name="Arakawa K."/>
        </authorList>
    </citation>
    <scope>NUCLEOTIDE SEQUENCE [LARGE SCALE GENOMIC DNA]</scope>
</reference>
<evidence type="ECO:0000256" key="1">
    <source>
        <dbReference type="SAM" id="MobiDB-lite"/>
    </source>
</evidence>
<feature type="compositionally biased region" description="Polar residues" evidence="1">
    <location>
        <begin position="37"/>
        <end position="52"/>
    </location>
</feature>
<evidence type="ECO:0000313" key="3">
    <source>
        <dbReference type="Proteomes" id="UP001054945"/>
    </source>
</evidence>
<keyword evidence="3" id="KW-1185">Reference proteome</keyword>
<dbReference type="AlphaFoldDB" id="A0AAV4U6K9"/>
<name>A0AAV4U6K9_CAEEX</name>
<organism evidence="2 3">
    <name type="scientific">Caerostris extrusa</name>
    <name type="common">Bark spider</name>
    <name type="synonym">Caerostris bankana</name>
    <dbReference type="NCBI Taxonomy" id="172846"/>
    <lineage>
        <taxon>Eukaryota</taxon>
        <taxon>Metazoa</taxon>
        <taxon>Ecdysozoa</taxon>
        <taxon>Arthropoda</taxon>
        <taxon>Chelicerata</taxon>
        <taxon>Arachnida</taxon>
        <taxon>Araneae</taxon>
        <taxon>Araneomorphae</taxon>
        <taxon>Entelegynae</taxon>
        <taxon>Araneoidea</taxon>
        <taxon>Araneidae</taxon>
        <taxon>Caerostris</taxon>
    </lineage>
</organism>
<accession>A0AAV4U6K9</accession>
<protein>
    <submittedName>
        <fullName evidence="2">Uncharacterized protein</fullName>
    </submittedName>
</protein>
<evidence type="ECO:0000313" key="2">
    <source>
        <dbReference type="EMBL" id="GIY53387.1"/>
    </source>
</evidence>
<proteinExistence type="predicted"/>
<dbReference type="EMBL" id="BPLR01012358">
    <property type="protein sequence ID" value="GIY53387.1"/>
    <property type="molecule type" value="Genomic_DNA"/>
</dbReference>
<feature type="compositionally biased region" description="Basic residues" evidence="1">
    <location>
        <begin position="59"/>
        <end position="73"/>
    </location>
</feature>